<dbReference type="InterPro" id="IPR001932">
    <property type="entry name" value="PPM-type_phosphatase-like_dom"/>
</dbReference>
<evidence type="ECO:0000256" key="9">
    <source>
        <dbReference type="ARBA" id="ARBA00047761"/>
    </source>
</evidence>
<keyword evidence="8" id="KW-0464">Manganese</keyword>
<gene>
    <name evidence="14" type="ORF">R1sor_015413</name>
</gene>
<dbReference type="GO" id="GO:0046872">
    <property type="term" value="F:metal ion binding"/>
    <property type="evidence" value="ECO:0007669"/>
    <property type="project" value="UniProtKB-KW"/>
</dbReference>
<comment type="similarity">
    <text evidence="11">Belongs to the PP2C family.</text>
</comment>
<evidence type="ECO:0000256" key="10">
    <source>
        <dbReference type="ARBA" id="ARBA00048336"/>
    </source>
</evidence>
<keyword evidence="4" id="KW-0479">Metal-binding</keyword>
<dbReference type="InterPro" id="IPR000222">
    <property type="entry name" value="PP2C_BS"/>
</dbReference>
<organism evidence="14 15">
    <name type="scientific">Riccia sorocarpa</name>
    <dbReference type="NCBI Taxonomy" id="122646"/>
    <lineage>
        <taxon>Eukaryota</taxon>
        <taxon>Viridiplantae</taxon>
        <taxon>Streptophyta</taxon>
        <taxon>Embryophyta</taxon>
        <taxon>Marchantiophyta</taxon>
        <taxon>Marchantiopsida</taxon>
        <taxon>Marchantiidae</taxon>
        <taxon>Marchantiales</taxon>
        <taxon>Ricciaceae</taxon>
        <taxon>Riccia</taxon>
    </lineage>
</organism>
<dbReference type="InterPro" id="IPR015655">
    <property type="entry name" value="PP2C"/>
</dbReference>
<dbReference type="SMART" id="SM00332">
    <property type="entry name" value="PP2Cc"/>
    <property type="match status" value="1"/>
</dbReference>
<name>A0ABD3HIC4_9MARC</name>
<evidence type="ECO:0000256" key="4">
    <source>
        <dbReference type="ARBA" id="ARBA00022723"/>
    </source>
</evidence>
<dbReference type="GO" id="GO:0004722">
    <property type="term" value="F:protein serine/threonine phosphatase activity"/>
    <property type="evidence" value="ECO:0007669"/>
    <property type="project" value="UniProtKB-EC"/>
</dbReference>
<keyword evidence="7 11" id="KW-0904">Protein phosphatase</keyword>
<feature type="region of interest" description="Disordered" evidence="12">
    <location>
        <begin position="651"/>
        <end position="721"/>
    </location>
</feature>
<evidence type="ECO:0000256" key="11">
    <source>
        <dbReference type="RuleBase" id="RU003465"/>
    </source>
</evidence>
<evidence type="ECO:0000256" key="3">
    <source>
        <dbReference type="ARBA" id="ARBA00013081"/>
    </source>
</evidence>
<feature type="compositionally biased region" description="Polar residues" evidence="12">
    <location>
        <begin position="699"/>
        <end position="710"/>
    </location>
</feature>
<protein>
    <recommendedName>
        <fullName evidence="3">protein-serine/threonine phosphatase</fullName>
        <ecNumber evidence="3">3.1.3.16</ecNumber>
    </recommendedName>
</protein>
<feature type="domain" description="PPM-type phosphatase" evidence="13">
    <location>
        <begin position="261"/>
        <end position="551"/>
    </location>
</feature>
<evidence type="ECO:0000256" key="12">
    <source>
        <dbReference type="SAM" id="MobiDB-lite"/>
    </source>
</evidence>
<comment type="catalytic activity">
    <reaction evidence="9">
        <text>O-phospho-L-seryl-[protein] + H2O = L-seryl-[protein] + phosphate</text>
        <dbReference type="Rhea" id="RHEA:20629"/>
        <dbReference type="Rhea" id="RHEA-COMP:9863"/>
        <dbReference type="Rhea" id="RHEA-COMP:11604"/>
        <dbReference type="ChEBI" id="CHEBI:15377"/>
        <dbReference type="ChEBI" id="CHEBI:29999"/>
        <dbReference type="ChEBI" id="CHEBI:43474"/>
        <dbReference type="ChEBI" id="CHEBI:83421"/>
        <dbReference type="EC" id="3.1.3.16"/>
    </reaction>
</comment>
<dbReference type="FunFam" id="3.60.40.10:FF:000007">
    <property type="entry name" value="Phosphatase 2C and cyclic nucleotide-binding/kinase domain-containing protein"/>
    <property type="match status" value="1"/>
</dbReference>
<dbReference type="Pfam" id="PF00481">
    <property type="entry name" value="PP2C"/>
    <property type="match status" value="1"/>
</dbReference>
<feature type="compositionally biased region" description="Basic and acidic residues" evidence="12">
    <location>
        <begin position="688"/>
        <end position="698"/>
    </location>
</feature>
<evidence type="ECO:0000256" key="2">
    <source>
        <dbReference type="ARBA" id="ARBA00001946"/>
    </source>
</evidence>
<keyword evidence="5 11" id="KW-0378">Hydrolase</keyword>
<dbReference type="PROSITE" id="PS01032">
    <property type="entry name" value="PPM_1"/>
    <property type="match status" value="1"/>
</dbReference>
<accession>A0ABD3HIC4</accession>
<comment type="catalytic activity">
    <reaction evidence="10">
        <text>O-phospho-L-threonyl-[protein] + H2O = L-threonyl-[protein] + phosphate</text>
        <dbReference type="Rhea" id="RHEA:47004"/>
        <dbReference type="Rhea" id="RHEA-COMP:11060"/>
        <dbReference type="Rhea" id="RHEA-COMP:11605"/>
        <dbReference type="ChEBI" id="CHEBI:15377"/>
        <dbReference type="ChEBI" id="CHEBI:30013"/>
        <dbReference type="ChEBI" id="CHEBI:43474"/>
        <dbReference type="ChEBI" id="CHEBI:61977"/>
        <dbReference type="EC" id="3.1.3.16"/>
    </reaction>
</comment>
<feature type="compositionally biased region" description="Polar residues" evidence="12">
    <location>
        <begin position="654"/>
        <end position="663"/>
    </location>
</feature>
<proteinExistence type="inferred from homology"/>
<keyword evidence="6" id="KW-0460">Magnesium</keyword>
<dbReference type="AlphaFoldDB" id="A0ABD3HIC4"/>
<keyword evidence="15" id="KW-1185">Reference proteome</keyword>
<sequence length="721" mass="78608">MYVAGVATKPANNLGSMSMINSSSSGLERAALPGSSSSLEASCPRVVTLSSQITPETGAAHSKCVSGGGKQPVGVYISQRRDGSNVQGTELVGSSPRPTFLQFYNQGMTVATFRKLKKKGDIIFWERHESPKKFSHRIERVYQNQQQQLPPQQLQVPKPVSPLIIAKDYKKVASPKLPLQGSTRSVTEKAIPKLEAVDIDDTFRPSPGSKPLAGLLNAPQSPYSSDLDISDLPRFSKVSSNSLPTSGSKVVPVPEFSYELRYSYLTQRGYYPEALDKANQDSYCVHTPFGQDVNDHFFGVFDGHGEFGTHCSQFARKQLCDNLLKNRHFKTNALKAYHQSFIGTNLQLHRHHIDDSMSGTTGITVLVRGRTLYVANVGDSRAVVAERRGKKLFAVDLSNDQTPFRQDECDRVRLCGARVLTLDQLEGLKNPDVPCWGGEEDDDGDPPRLWVANGMYPGTAFTRSIGDTVAEQIGVIAVPEVLIMELSEQHPFFVIASDGVFEFLSSQAVVDMVARHKDPQDACAAVVAESYRLWLQNETRTDDITIIVVYIDNLTDPETEQGTEENAEELESAVVETEDAGKSVVPSAEDCLVVDGQLVPVKGKTLDTLVLGDVNVVGIGGDGLVPPLKIETSPNHILLDGVEDLRGSRKQYFTDHSGSPVQQSREEAQESGELSPLCLNSDGGSPKTRTDFAERAQSAEKQASPKNEQPSAGLMDLVSEA</sequence>
<dbReference type="Proteomes" id="UP001633002">
    <property type="component" value="Unassembled WGS sequence"/>
</dbReference>
<dbReference type="PROSITE" id="PS51746">
    <property type="entry name" value="PPM_2"/>
    <property type="match status" value="1"/>
</dbReference>
<comment type="caution">
    <text evidence="14">The sequence shown here is derived from an EMBL/GenBank/DDBJ whole genome shotgun (WGS) entry which is preliminary data.</text>
</comment>
<reference evidence="14 15" key="1">
    <citation type="submission" date="2024-09" db="EMBL/GenBank/DDBJ databases">
        <title>Chromosome-scale assembly of Riccia sorocarpa.</title>
        <authorList>
            <person name="Paukszto L."/>
        </authorList>
    </citation>
    <scope>NUCLEOTIDE SEQUENCE [LARGE SCALE GENOMIC DNA]</scope>
    <source>
        <strain evidence="14">LP-2024</strain>
        <tissue evidence="14">Aerial parts of the thallus</tissue>
    </source>
</reference>
<feature type="region of interest" description="Disordered" evidence="12">
    <location>
        <begin position="200"/>
        <end position="219"/>
    </location>
</feature>
<dbReference type="Gene3D" id="3.60.40.10">
    <property type="entry name" value="PPM-type phosphatase domain"/>
    <property type="match status" value="1"/>
</dbReference>
<dbReference type="PANTHER" id="PTHR47992">
    <property type="entry name" value="PROTEIN PHOSPHATASE"/>
    <property type="match status" value="1"/>
</dbReference>
<evidence type="ECO:0000256" key="8">
    <source>
        <dbReference type="ARBA" id="ARBA00023211"/>
    </source>
</evidence>
<dbReference type="EMBL" id="JBJQOH010000004">
    <property type="protein sequence ID" value="KAL3689104.1"/>
    <property type="molecule type" value="Genomic_DNA"/>
</dbReference>
<comment type="cofactor">
    <cofactor evidence="1">
        <name>Mn(2+)</name>
        <dbReference type="ChEBI" id="CHEBI:29035"/>
    </cofactor>
</comment>
<evidence type="ECO:0000313" key="15">
    <source>
        <dbReference type="Proteomes" id="UP001633002"/>
    </source>
</evidence>
<evidence type="ECO:0000313" key="14">
    <source>
        <dbReference type="EMBL" id="KAL3689104.1"/>
    </source>
</evidence>
<evidence type="ECO:0000256" key="1">
    <source>
        <dbReference type="ARBA" id="ARBA00001936"/>
    </source>
</evidence>
<dbReference type="InterPro" id="IPR036457">
    <property type="entry name" value="PPM-type-like_dom_sf"/>
</dbReference>
<evidence type="ECO:0000256" key="6">
    <source>
        <dbReference type="ARBA" id="ARBA00022842"/>
    </source>
</evidence>
<evidence type="ECO:0000256" key="5">
    <source>
        <dbReference type="ARBA" id="ARBA00022801"/>
    </source>
</evidence>
<dbReference type="CDD" id="cd00143">
    <property type="entry name" value="PP2Cc"/>
    <property type="match status" value="1"/>
</dbReference>
<dbReference type="SUPFAM" id="SSF81606">
    <property type="entry name" value="PP2C-like"/>
    <property type="match status" value="1"/>
</dbReference>
<evidence type="ECO:0000259" key="13">
    <source>
        <dbReference type="PROSITE" id="PS51746"/>
    </source>
</evidence>
<comment type="cofactor">
    <cofactor evidence="2">
        <name>Mg(2+)</name>
        <dbReference type="ChEBI" id="CHEBI:18420"/>
    </cofactor>
</comment>
<dbReference type="EC" id="3.1.3.16" evidence="3"/>
<evidence type="ECO:0000256" key="7">
    <source>
        <dbReference type="ARBA" id="ARBA00022912"/>
    </source>
</evidence>